<keyword evidence="3" id="KW-1185">Reference proteome</keyword>
<evidence type="ECO:0000256" key="1">
    <source>
        <dbReference type="SAM" id="MobiDB-lite"/>
    </source>
</evidence>
<protein>
    <submittedName>
        <fullName evidence="2">Genomic scaffold, ProqFM164S02</fullName>
    </submittedName>
</protein>
<evidence type="ECO:0000313" key="3">
    <source>
        <dbReference type="Proteomes" id="UP000030686"/>
    </source>
</evidence>
<feature type="region of interest" description="Disordered" evidence="1">
    <location>
        <begin position="1"/>
        <end position="35"/>
    </location>
</feature>
<reference evidence="2" key="1">
    <citation type="journal article" date="2014" name="Nat. Commun.">
        <title>Multiple recent horizontal transfers of a large genomic region in cheese making fungi.</title>
        <authorList>
            <person name="Cheeseman K."/>
            <person name="Ropars J."/>
            <person name="Renault P."/>
            <person name="Dupont J."/>
            <person name="Gouzy J."/>
            <person name="Branca A."/>
            <person name="Abraham A.L."/>
            <person name="Ceppi M."/>
            <person name="Conseiller E."/>
            <person name="Debuchy R."/>
            <person name="Malagnac F."/>
            <person name="Goarin A."/>
            <person name="Silar P."/>
            <person name="Lacoste S."/>
            <person name="Sallet E."/>
            <person name="Bensimon A."/>
            <person name="Giraud T."/>
            <person name="Brygoo Y."/>
        </authorList>
    </citation>
    <scope>NUCLEOTIDE SEQUENCE [LARGE SCALE GENOMIC DNA]</scope>
    <source>
        <strain evidence="2">FM164</strain>
    </source>
</reference>
<gene>
    <name evidence="2" type="ORF">PROQFM164_S02g002777</name>
</gene>
<dbReference type="Proteomes" id="UP000030686">
    <property type="component" value="Unassembled WGS sequence"/>
</dbReference>
<accession>W6Q9D0</accession>
<proteinExistence type="predicted"/>
<dbReference type="EMBL" id="HG792016">
    <property type="protein sequence ID" value="CDM32626.1"/>
    <property type="molecule type" value="Genomic_DNA"/>
</dbReference>
<organism evidence="2 3">
    <name type="scientific">Penicillium roqueforti (strain FM164)</name>
    <dbReference type="NCBI Taxonomy" id="1365484"/>
    <lineage>
        <taxon>Eukaryota</taxon>
        <taxon>Fungi</taxon>
        <taxon>Dikarya</taxon>
        <taxon>Ascomycota</taxon>
        <taxon>Pezizomycotina</taxon>
        <taxon>Eurotiomycetes</taxon>
        <taxon>Eurotiomycetidae</taxon>
        <taxon>Eurotiales</taxon>
        <taxon>Aspergillaceae</taxon>
        <taxon>Penicillium</taxon>
    </lineage>
</organism>
<dbReference type="AlphaFoldDB" id="W6Q9D0"/>
<name>W6Q9D0_PENRF</name>
<evidence type="ECO:0000313" key="2">
    <source>
        <dbReference type="EMBL" id="CDM32626.1"/>
    </source>
</evidence>
<sequence length="137" mass="15015">MAQGRKTHSKGVLMHEKGDASAPKQQRYPLDGRYPPSRFNPGAGLSYVSPKRPFLGHSPENPCAATLVSNPEHFYNTPQPYCLLPRPTPATSPCALTAMLHFIPHNVMVVPAPRPLSPSGIPMHRILHWTTLPGHDA</sequence>